<dbReference type="Proteomes" id="UP000640509">
    <property type="component" value="Unassembled WGS sequence"/>
</dbReference>
<evidence type="ECO:0000313" key="1">
    <source>
        <dbReference type="EMBL" id="GGF80383.1"/>
    </source>
</evidence>
<accession>A0ABQ1VMF5</accession>
<evidence type="ECO:0000313" key="2">
    <source>
        <dbReference type="Proteomes" id="UP000640509"/>
    </source>
</evidence>
<comment type="caution">
    <text evidence="1">The sequence shown here is derived from an EMBL/GenBank/DDBJ whole genome shotgun (WGS) entry which is preliminary data.</text>
</comment>
<reference evidence="2" key="1">
    <citation type="journal article" date="2019" name="Int. J. Syst. Evol. Microbiol.">
        <title>The Global Catalogue of Microorganisms (GCM) 10K type strain sequencing project: providing services to taxonomists for standard genome sequencing and annotation.</title>
        <authorList>
            <consortium name="The Broad Institute Genomics Platform"/>
            <consortium name="The Broad Institute Genome Sequencing Center for Infectious Disease"/>
            <person name="Wu L."/>
            <person name="Ma J."/>
        </authorList>
    </citation>
    <scope>NUCLEOTIDE SEQUENCE [LARGE SCALE GENOMIC DNA]</scope>
    <source>
        <strain evidence="2">CGMCC 1.15419</strain>
    </source>
</reference>
<name>A0ABQ1VMF5_9RHOB</name>
<dbReference type="EMBL" id="BMIV01000028">
    <property type="protein sequence ID" value="GGF80383.1"/>
    <property type="molecule type" value="Genomic_DNA"/>
</dbReference>
<keyword evidence="2" id="KW-1185">Reference proteome</keyword>
<organism evidence="1 2">
    <name type="scientific">Paracoccus acridae</name>
    <dbReference type="NCBI Taxonomy" id="1795310"/>
    <lineage>
        <taxon>Bacteria</taxon>
        <taxon>Pseudomonadati</taxon>
        <taxon>Pseudomonadota</taxon>
        <taxon>Alphaproteobacteria</taxon>
        <taxon>Rhodobacterales</taxon>
        <taxon>Paracoccaceae</taxon>
        <taxon>Paracoccus</taxon>
    </lineage>
</organism>
<dbReference type="RefSeq" id="WP_188717057.1">
    <property type="nucleotide sequence ID" value="NZ_BMIV01000028.1"/>
</dbReference>
<sequence length="79" mass="8696">MTEATLSLDGLEPIRGTVEFGSSYIVFIANTRIDERQINGPHEGQLTIDSRDERVAIETYHAVDGGGCEMTLRRVTPST</sequence>
<proteinExistence type="predicted"/>
<protein>
    <submittedName>
        <fullName evidence="1">Uncharacterized protein</fullName>
    </submittedName>
</protein>
<gene>
    <name evidence="1" type="ORF">GCM10011402_36270</name>
</gene>